<name>A0A2J8VUZ9_PONAB</name>
<dbReference type="InterPro" id="IPR032373">
    <property type="entry name" value="CENP-T_N"/>
</dbReference>
<sequence>MADHNPDSDPTPRTLLRRVLDTADPRTPRRPRSARAGARRALLEMASSRRLSGQTRTIARGRSRGARSVGRSAHVQASGHLEEQTPRTLLKNILLTAPESSILMPESVVKPVPAPEVVQPSRRESSCGRSLNLTFATPLQPQSVQRPGLARRPPARRAVDVGAFLRDLRDTSLAPPNIVLEDTQPFSQPTVGSPDVYHSLPCMPHTGAEDAEQATGRKTQSSGPGLQNNSPGKPAQFLAGVAEEVDAFALSFLSTSSGVSGEDEIEPLHDGVEEAEK</sequence>
<accession>A0A2J8VUZ9</accession>
<dbReference type="GO" id="GO:0000776">
    <property type="term" value="C:kinetochore"/>
    <property type="evidence" value="ECO:0007669"/>
    <property type="project" value="InterPro"/>
</dbReference>
<dbReference type="GO" id="GO:0051382">
    <property type="term" value="P:kinetochore assembly"/>
    <property type="evidence" value="ECO:0007669"/>
    <property type="project" value="InterPro"/>
</dbReference>
<dbReference type="GO" id="GO:0000278">
    <property type="term" value="P:mitotic cell cycle"/>
    <property type="evidence" value="ECO:0007669"/>
    <property type="project" value="TreeGrafter"/>
</dbReference>
<dbReference type="AlphaFoldDB" id="A0A2J8VUZ9"/>
<protein>
    <submittedName>
        <fullName evidence="4">CENPT isoform 12</fullName>
    </submittedName>
</protein>
<dbReference type="Pfam" id="PF16171">
    <property type="entry name" value="CENP-T_N"/>
    <property type="match status" value="2"/>
</dbReference>
<evidence type="ECO:0000256" key="1">
    <source>
        <dbReference type="ARBA" id="ARBA00023125"/>
    </source>
</evidence>
<feature type="compositionally biased region" description="Basic and acidic residues" evidence="2">
    <location>
        <begin position="18"/>
        <end position="27"/>
    </location>
</feature>
<feature type="region of interest" description="Disordered" evidence="2">
    <location>
        <begin position="256"/>
        <end position="277"/>
    </location>
</feature>
<dbReference type="EMBL" id="NDHI03003408">
    <property type="protein sequence ID" value="PNJ61357.1"/>
    <property type="molecule type" value="Genomic_DNA"/>
</dbReference>
<keyword evidence="1" id="KW-0238">DNA-binding</keyword>
<dbReference type="GO" id="GO:0003677">
    <property type="term" value="F:DNA binding"/>
    <property type="evidence" value="ECO:0007669"/>
    <property type="project" value="UniProtKB-KW"/>
</dbReference>
<feature type="non-terminal residue" evidence="4">
    <location>
        <position position="277"/>
    </location>
</feature>
<feature type="compositionally biased region" description="Basic and acidic residues" evidence="2">
    <location>
        <begin position="266"/>
        <end position="277"/>
    </location>
</feature>
<evidence type="ECO:0000256" key="2">
    <source>
        <dbReference type="SAM" id="MobiDB-lite"/>
    </source>
</evidence>
<feature type="region of interest" description="Disordered" evidence="2">
    <location>
        <begin position="202"/>
        <end position="238"/>
    </location>
</feature>
<feature type="compositionally biased region" description="Polar residues" evidence="2">
    <location>
        <begin position="216"/>
        <end position="231"/>
    </location>
</feature>
<dbReference type="PANTHER" id="PTHR46904">
    <property type="entry name" value="CENTROMERE PROTEIN T"/>
    <property type="match status" value="1"/>
</dbReference>
<proteinExistence type="predicted"/>
<organism evidence="4">
    <name type="scientific">Pongo abelii</name>
    <name type="common">Sumatran orangutan</name>
    <name type="synonym">Pongo pygmaeus abelii</name>
    <dbReference type="NCBI Taxonomy" id="9601"/>
    <lineage>
        <taxon>Eukaryota</taxon>
        <taxon>Metazoa</taxon>
        <taxon>Chordata</taxon>
        <taxon>Craniata</taxon>
        <taxon>Vertebrata</taxon>
        <taxon>Euteleostomi</taxon>
        <taxon>Mammalia</taxon>
        <taxon>Eutheria</taxon>
        <taxon>Euarchontoglires</taxon>
        <taxon>Primates</taxon>
        <taxon>Haplorrhini</taxon>
        <taxon>Catarrhini</taxon>
        <taxon>Hominidae</taxon>
        <taxon>Pongo</taxon>
    </lineage>
</organism>
<comment type="caution">
    <text evidence="4">The sequence shown here is derived from an EMBL/GenBank/DDBJ whole genome shotgun (WGS) entry which is preliminary data.</text>
</comment>
<evidence type="ECO:0000259" key="3">
    <source>
        <dbReference type="Pfam" id="PF16171"/>
    </source>
</evidence>
<feature type="domain" description="Centromere kinetochore component CENP-T N-terminal" evidence="3">
    <location>
        <begin position="129"/>
        <end position="275"/>
    </location>
</feature>
<dbReference type="InterPro" id="IPR028255">
    <property type="entry name" value="CENP-T"/>
</dbReference>
<reference evidence="4" key="1">
    <citation type="submission" date="2017-12" db="EMBL/GenBank/DDBJ databases">
        <title>High-resolution comparative analysis of great ape genomes.</title>
        <authorList>
            <person name="Pollen A."/>
            <person name="Hastie A."/>
            <person name="Hormozdiari F."/>
            <person name="Dougherty M."/>
            <person name="Liu R."/>
            <person name="Chaisson M."/>
            <person name="Hoppe E."/>
            <person name="Hill C."/>
            <person name="Pang A."/>
            <person name="Hillier L."/>
            <person name="Baker C."/>
            <person name="Armstrong J."/>
            <person name="Shendure J."/>
            <person name="Paten B."/>
            <person name="Wilson R."/>
            <person name="Chao H."/>
            <person name="Schneider V."/>
            <person name="Ventura M."/>
            <person name="Kronenberg Z."/>
            <person name="Murali S."/>
            <person name="Gordon D."/>
            <person name="Cantsilieris S."/>
            <person name="Munson K."/>
            <person name="Nelson B."/>
            <person name="Raja A."/>
            <person name="Underwood J."/>
            <person name="Diekhans M."/>
            <person name="Fiddes I."/>
            <person name="Haussler D."/>
            <person name="Eichler E."/>
        </authorList>
    </citation>
    <scope>NUCLEOTIDE SEQUENCE [LARGE SCALE GENOMIC DNA]</scope>
    <source>
        <strain evidence="4">Susie</strain>
    </source>
</reference>
<gene>
    <name evidence="4" type="ORF">CR201_G0015136</name>
</gene>
<feature type="domain" description="Centromere kinetochore component CENP-T N-terminal" evidence="3">
    <location>
        <begin position="1"/>
        <end position="128"/>
    </location>
</feature>
<feature type="region of interest" description="Disordered" evidence="2">
    <location>
        <begin position="1"/>
        <end position="82"/>
    </location>
</feature>
<dbReference type="PANTHER" id="PTHR46904:SF1">
    <property type="entry name" value="CENTROMERE PROTEIN T"/>
    <property type="match status" value="1"/>
</dbReference>
<dbReference type="GO" id="GO:0007059">
    <property type="term" value="P:chromosome segregation"/>
    <property type="evidence" value="ECO:0007669"/>
    <property type="project" value="TreeGrafter"/>
</dbReference>
<evidence type="ECO:0000313" key="4">
    <source>
        <dbReference type="EMBL" id="PNJ61357.1"/>
    </source>
</evidence>